<evidence type="ECO:0000313" key="2">
    <source>
        <dbReference type="Proteomes" id="UP000260136"/>
    </source>
</evidence>
<feature type="non-terminal residue" evidence="1">
    <location>
        <position position="57"/>
    </location>
</feature>
<proteinExistence type="predicted"/>
<reference evidence="2" key="1">
    <citation type="submission" date="2018-06" db="EMBL/GenBank/DDBJ databases">
        <authorList>
            <consortium name="Pathogen Informatics"/>
        </authorList>
    </citation>
    <scope>NUCLEOTIDE SEQUENCE [LARGE SCALE GENOMIC DNA]</scope>
    <source>
        <strain evidence="2">NCTC10115</strain>
    </source>
</reference>
<organism evidence="1 2">
    <name type="scientific">Mycoplasmoides gallisepticum</name>
    <name type="common">Mycoplasma gallisepticum</name>
    <dbReference type="NCBI Taxonomy" id="2096"/>
    <lineage>
        <taxon>Bacteria</taxon>
        <taxon>Bacillati</taxon>
        <taxon>Mycoplasmatota</taxon>
        <taxon>Mycoplasmoidales</taxon>
        <taxon>Mycoplasmoidaceae</taxon>
        <taxon>Mycoplasmoides</taxon>
    </lineage>
</organism>
<name>A0A3B0PBB5_MYCGL</name>
<evidence type="ECO:0000313" key="1">
    <source>
        <dbReference type="EMBL" id="SYV94418.1"/>
    </source>
</evidence>
<gene>
    <name evidence="1" type="ORF">NCTC10115_00741</name>
</gene>
<accession>A0A3B0PBB5</accession>
<dbReference type="EMBL" id="LS991952">
    <property type="protein sequence ID" value="SYV94418.1"/>
    <property type="molecule type" value="Genomic_DNA"/>
</dbReference>
<protein>
    <submittedName>
        <fullName evidence="1">Uncharacterized protein</fullName>
    </submittedName>
</protein>
<dbReference type="AlphaFoldDB" id="A0A3B0PBB5"/>
<sequence length="57" mass="6535">MFCKKAIDYSSAPMIKMADEQSQNQDDLIELDYDETTNSTDQIELTDNVADIEVSDW</sequence>
<dbReference type="Proteomes" id="UP000260136">
    <property type="component" value="Chromosome"/>
</dbReference>